<protein>
    <recommendedName>
        <fullName evidence="6">Failed axon connections</fullName>
    </recommendedName>
</protein>
<organism evidence="4 5">
    <name type="scientific">Daphnia magna</name>
    <dbReference type="NCBI Taxonomy" id="35525"/>
    <lineage>
        <taxon>Eukaryota</taxon>
        <taxon>Metazoa</taxon>
        <taxon>Ecdysozoa</taxon>
        <taxon>Arthropoda</taxon>
        <taxon>Crustacea</taxon>
        <taxon>Branchiopoda</taxon>
        <taxon>Diplostraca</taxon>
        <taxon>Cladocera</taxon>
        <taxon>Anomopoda</taxon>
        <taxon>Daphniidae</taxon>
        <taxon>Daphnia</taxon>
    </lineage>
</organism>
<comment type="caution">
    <text evidence="4">The sequence shown here is derived from an EMBL/GenBank/DDBJ whole genome shotgun (WGS) entry which is preliminary data.</text>
</comment>
<comment type="similarity">
    <text evidence="1">Belongs to the FAX family.</text>
</comment>
<dbReference type="InterPro" id="IPR026928">
    <property type="entry name" value="FAX/IsoI-like"/>
</dbReference>
<keyword evidence="5" id="KW-1185">Reference proteome</keyword>
<dbReference type="EMBL" id="LRGB01001581">
    <property type="protein sequence ID" value="KZS11406.1"/>
    <property type="molecule type" value="Genomic_DNA"/>
</dbReference>
<dbReference type="Proteomes" id="UP000076858">
    <property type="component" value="Unassembled WGS sequence"/>
</dbReference>
<dbReference type="AlphaFoldDB" id="A0A164UJ11"/>
<feature type="domain" description="Thioredoxin-like fold" evidence="3">
    <location>
        <begin position="33"/>
        <end position="126"/>
    </location>
</feature>
<dbReference type="InterPro" id="IPR050931">
    <property type="entry name" value="Mito_Protein_Transport_Metaxin"/>
</dbReference>
<evidence type="ECO:0000259" key="3">
    <source>
        <dbReference type="Pfam" id="PF17172"/>
    </source>
</evidence>
<dbReference type="CDD" id="cd03193">
    <property type="entry name" value="GST_C_Metaxin"/>
    <property type="match status" value="1"/>
</dbReference>
<evidence type="ECO:0000259" key="2">
    <source>
        <dbReference type="Pfam" id="PF17171"/>
    </source>
</evidence>
<gene>
    <name evidence="4" type="ORF">APZ42_024212</name>
</gene>
<dbReference type="InterPro" id="IPR033468">
    <property type="entry name" value="Metaxin_GST"/>
</dbReference>
<evidence type="ECO:0000256" key="1">
    <source>
        <dbReference type="ARBA" id="ARBA00006475"/>
    </source>
</evidence>
<feature type="domain" description="Metaxin glutathione S-transferase" evidence="2">
    <location>
        <begin position="175"/>
        <end position="237"/>
    </location>
</feature>
<dbReference type="SFLD" id="SFLDG01200">
    <property type="entry name" value="SUF1.1"/>
    <property type="match status" value="1"/>
</dbReference>
<dbReference type="PANTHER" id="PTHR12289">
    <property type="entry name" value="METAXIN RELATED"/>
    <property type="match status" value="1"/>
</dbReference>
<sequence length="254" mass="29311">MAGCRKKPNVSAGKDVVLLHQLDRGVFTPSISPFPLKLETYLRMANIPYENDFKDPMGPKGKTPWMTLNGEDFSDSQLCLELLASTFGKDFNSHLTEAERAIGRAFQIMAEEHLYWVVVLWRWVYTKGKTLWAIQMNFPAPLRFIMPIFVRRMKGQASAQGMGRHSQEEVIEMGMKDLRAMSAYLGIKPYFMGDTPTEMDCAMFGMLAQIVWCMQGSPFEQHMKGEFINLKDFCERMKDQFWPDWNQCLLPPRV</sequence>
<dbReference type="SFLD" id="SFLDS00019">
    <property type="entry name" value="Glutathione_Transferase_(cytos"/>
    <property type="match status" value="1"/>
</dbReference>
<dbReference type="InterPro" id="IPR036282">
    <property type="entry name" value="Glutathione-S-Trfase_C_sf"/>
</dbReference>
<dbReference type="SFLD" id="SFLDG01180">
    <property type="entry name" value="SUF1"/>
    <property type="match status" value="1"/>
</dbReference>
<dbReference type="InterPro" id="IPR012336">
    <property type="entry name" value="Thioredoxin-like_fold"/>
</dbReference>
<dbReference type="InterPro" id="IPR036249">
    <property type="entry name" value="Thioredoxin-like_sf"/>
</dbReference>
<evidence type="ECO:0008006" key="6">
    <source>
        <dbReference type="Google" id="ProtNLM"/>
    </source>
</evidence>
<evidence type="ECO:0000313" key="5">
    <source>
        <dbReference type="Proteomes" id="UP000076858"/>
    </source>
</evidence>
<dbReference type="InterPro" id="IPR040079">
    <property type="entry name" value="Glutathione_S-Trfase"/>
</dbReference>
<dbReference type="Gene3D" id="1.20.1050.10">
    <property type="match status" value="1"/>
</dbReference>
<dbReference type="SUPFAM" id="SSF52833">
    <property type="entry name" value="Thioredoxin-like"/>
    <property type="match status" value="1"/>
</dbReference>
<reference evidence="4 5" key="1">
    <citation type="submission" date="2016-03" db="EMBL/GenBank/DDBJ databases">
        <title>EvidentialGene: Evidence-directed Construction of Genes on Genomes.</title>
        <authorList>
            <person name="Gilbert D.G."/>
            <person name="Choi J.-H."/>
            <person name="Mockaitis K."/>
            <person name="Colbourne J."/>
            <person name="Pfrender M."/>
        </authorList>
    </citation>
    <scope>NUCLEOTIDE SEQUENCE [LARGE SCALE GENOMIC DNA]</scope>
    <source>
        <strain evidence="4 5">Xinb3</strain>
        <tissue evidence="4">Complete organism</tissue>
    </source>
</reference>
<dbReference type="PANTHER" id="PTHR12289:SF41">
    <property type="entry name" value="FAILED AXON CONNECTIONS-RELATED"/>
    <property type="match status" value="1"/>
</dbReference>
<dbReference type="GO" id="GO:0005737">
    <property type="term" value="C:cytoplasm"/>
    <property type="evidence" value="ECO:0007669"/>
    <property type="project" value="TreeGrafter"/>
</dbReference>
<name>A0A164UJ11_9CRUS</name>
<proteinExistence type="inferred from homology"/>
<dbReference type="OrthoDB" id="5809458at2759"/>
<dbReference type="Pfam" id="PF17172">
    <property type="entry name" value="GST_N_4"/>
    <property type="match status" value="1"/>
</dbReference>
<dbReference type="Pfam" id="PF17171">
    <property type="entry name" value="GST_C_6"/>
    <property type="match status" value="1"/>
</dbReference>
<dbReference type="SUPFAM" id="SSF47616">
    <property type="entry name" value="GST C-terminal domain-like"/>
    <property type="match status" value="1"/>
</dbReference>
<accession>A0A164UJ11</accession>
<evidence type="ECO:0000313" key="4">
    <source>
        <dbReference type="EMBL" id="KZS11406.1"/>
    </source>
</evidence>